<evidence type="ECO:0000313" key="2">
    <source>
        <dbReference type="Proteomes" id="UP001234178"/>
    </source>
</evidence>
<evidence type="ECO:0000313" key="1">
    <source>
        <dbReference type="EMBL" id="KAK4026922.1"/>
    </source>
</evidence>
<protein>
    <submittedName>
        <fullName evidence="1">Uncharacterized protein</fullName>
    </submittedName>
</protein>
<reference evidence="1 2" key="1">
    <citation type="journal article" date="2023" name="Nucleic Acids Res.">
        <title>The hologenome of Daphnia magna reveals possible DNA methylation and microbiome-mediated evolution of the host genome.</title>
        <authorList>
            <person name="Chaturvedi A."/>
            <person name="Li X."/>
            <person name="Dhandapani V."/>
            <person name="Marshall H."/>
            <person name="Kissane S."/>
            <person name="Cuenca-Cambronero M."/>
            <person name="Asole G."/>
            <person name="Calvet F."/>
            <person name="Ruiz-Romero M."/>
            <person name="Marangio P."/>
            <person name="Guigo R."/>
            <person name="Rago D."/>
            <person name="Mirbahai L."/>
            <person name="Eastwood N."/>
            <person name="Colbourne J.K."/>
            <person name="Zhou J."/>
            <person name="Mallon E."/>
            <person name="Orsini L."/>
        </authorList>
    </citation>
    <scope>NUCLEOTIDE SEQUENCE [LARGE SCALE GENOMIC DNA]</scope>
    <source>
        <strain evidence="1">LRV0_1</strain>
    </source>
</reference>
<sequence>MTSRRPRLERSEHRPAFPVHPLFFSTIRKYKSCVMTYQELNFDDFTVVVADFLPIVGSMFIKDSSLLFSCLREP</sequence>
<proteinExistence type="predicted"/>
<accession>A0ABR0AP77</accession>
<name>A0ABR0AP77_9CRUS</name>
<organism evidence="1 2">
    <name type="scientific">Daphnia magna</name>
    <dbReference type="NCBI Taxonomy" id="35525"/>
    <lineage>
        <taxon>Eukaryota</taxon>
        <taxon>Metazoa</taxon>
        <taxon>Ecdysozoa</taxon>
        <taxon>Arthropoda</taxon>
        <taxon>Crustacea</taxon>
        <taxon>Branchiopoda</taxon>
        <taxon>Diplostraca</taxon>
        <taxon>Cladocera</taxon>
        <taxon>Anomopoda</taxon>
        <taxon>Daphniidae</taxon>
        <taxon>Daphnia</taxon>
    </lineage>
</organism>
<comment type="caution">
    <text evidence="1">The sequence shown here is derived from an EMBL/GenBank/DDBJ whole genome shotgun (WGS) entry which is preliminary data.</text>
</comment>
<dbReference type="Proteomes" id="UP001234178">
    <property type="component" value="Unassembled WGS sequence"/>
</dbReference>
<keyword evidence="2" id="KW-1185">Reference proteome</keyword>
<gene>
    <name evidence="1" type="ORF">OUZ56_015945</name>
</gene>
<dbReference type="EMBL" id="JAOYFB010000038">
    <property type="protein sequence ID" value="KAK4026922.1"/>
    <property type="molecule type" value="Genomic_DNA"/>
</dbReference>